<evidence type="ECO:0000313" key="1">
    <source>
        <dbReference type="EMBL" id="CAI8612198.1"/>
    </source>
</evidence>
<dbReference type="EMBL" id="OX451740">
    <property type="protein sequence ID" value="CAI8612198.1"/>
    <property type="molecule type" value="Genomic_DNA"/>
</dbReference>
<reference evidence="1 2" key="1">
    <citation type="submission" date="2023-01" db="EMBL/GenBank/DDBJ databases">
        <authorList>
            <person name="Kreplak J."/>
        </authorList>
    </citation>
    <scope>NUCLEOTIDE SEQUENCE [LARGE SCALE GENOMIC DNA]</scope>
</reference>
<proteinExistence type="predicted"/>
<organism evidence="1 2">
    <name type="scientific">Vicia faba</name>
    <name type="common">Broad bean</name>
    <name type="synonym">Faba vulgaris</name>
    <dbReference type="NCBI Taxonomy" id="3906"/>
    <lineage>
        <taxon>Eukaryota</taxon>
        <taxon>Viridiplantae</taxon>
        <taxon>Streptophyta</taxon>
        <taxon>Embryophyta</taxon>
        <taxon>Tracheophyta</taxon>
        <taxon>Spermatophyta</taxon>
        <taxon>Magnoliopsida</taxon>
        <taxon>eudicotyledons</taxon>
        <taxon>Gunneridae</taxon>
        <taxon>Pentapetalae</taxon>
        <taxon>rosids</taxon>
        <taxon>fabids</taxon>
        <taxon>Fabales</taxon>
        <taxon>Fabaceae</taxon>
        <taxon>Papilionoideae</taxon>
        <taxon>50 kb inversion clade</taxon>
        <taxon>NPAAA clade</taxon>
        <taxon>Hologalegina</taxon>
        <taxon>IRL clade</taxon>
        <taxon>Fabeae</taxon>
        <taxon>Vicia</taxon>
    </lineage>
</organism>
<accession>A0AAV1ASH0</accession>
<dbReference type="Proteomes" id="UP001157006">
    <property type="component" value="Chromosome 5"/>
</dbReference>
<dbReference type="AlphaFoldDB" id="A0AAV1ASH0"/>
<protein>
    <submittedName>
        <fullName evidence="1">Uncharacterized protein</fullName>
    </submittedName>
</protein>
<keyword evidence="2" id="KW-1185">Reference proteome</keyword>
<evidence type="ECO:0000313" key="2">
    <source>
        <dbReference type="Proteomes" id="UP001157006"/>
    </source>
</evidence>
<name>A0AAV1ASH0_VICFA</name>
<gene>
    <name evidence="1" type="ORF">VFH_V023040</name>
</gene>
<sequence>MQFLIRLTRDSKTHRRNNFNNKRLFQPIISFRHVQLNGHKPFLAFGLLLHPMETLHCNQSIIGNEAVLNKGTLFIINNLWKNRFDSVRYILGNHFHDHVTRAYRPKILGTCWMFTLGNQNNMGSIYQTWAFVVI</sequence>